<feature type="transmembrane region" description="Helical" evidence="9">
    <location>
        <begin position="6"/>
        <end position="28"/>
    </location>
</feature>
<keyword evidence="2 9" id="KW-0813">Transport</keyword>
<feature type="transmembrane region" description="Helical" evidence="9">
    <location>
        <begin position="248"/>
        <end position="268"/>
    </location>
</feature>
<dbReference type="AlphaFoldDB" id="A0A7L5BUS5"/>
<dbReference type="GO" id="GO:0005886">
    <property type="term" value="C:plasma membrane"/>
    <property type="evidence" value="ECO:0007669"/>
    <property type="project" value="UniProtKB-SubCell"/>
</dbReference>
<feature type="transmembrane region" description="Helical" evidence="9">
    <location>
        <begin position="58"/>
        <end position="78"/>
    </location>
</feature>
<protein>
    <recommendedName>
        <fullName evidence="9">TRAP transporter small permease protein</fullName>
    </recommendedName>
</protein>
<dbReference type="RefSeq" id="WP_165098765.1">
    <property type="nucleotide sequence ID" value="NZ_CP049056.1"/>
</dbReference>
<gene>
    <name evidence="12" type="ORF">G5B40_11650</name>
</gene>
<evidence type="ECO:0000313" key="12">
    <source>
        <dbReference type="EMBL" id="QIE56050.1"/>
    </source>
</evidence>
<evidence type="ECO:0000256" key="4">
    <source>
        <dbReference type="ARBA" id="ARBA00022519"/>
    </source>
</evidence>
<keyword evidence="4 9" id="KW-0997">Cell inner membrane</keyword>
<proteinExistence type="inferred from homology"/>
<dbReference type="InterPro" id="IPR055348">
    <property type="entry name" value="DctQ"/>
</dbReference>
<dbReference type="InterPro" id="IPR007387">
    <property type="entry name" value="TRAP_DctQ"/>
</dbReference>
<feature type="transmembrane region" description="Helical" evidence="9">
    <location>
        <begin position="185"/>
        <end position="205"/>
    </location>
</feature>
<evidence type="ECO:0000256" key="7">
    <source>
        <dbReference type="ARBA" id="ARBA00023136"/>
    </source>
</evidence>
<accession>A0A7L5BUS5</accession>
<keyword evidence="3" id="KW-1003">Cell membrane</keyword>
<evidence type="ECO:0000256" key="6">
    <source>
        <dbReference type="ARBA" id="ARBA00022989"/>
    </source>
</evidence>
<evidence type="ECO:0000256" key="8">
    <source>
        <dbReference type="ARBA" id="ARBA00038436"/>
    </source>
</evidence>
<comment type="caution">
    <text evidence="9">Lacks conserved residue(s) required for the propagation of feature annotation.</text>
</comment>
<name>A0A7L5BUS5_9RHOB</name>
<evidence type="ECO:0000256" key="5">
    <source>
        <dbReference type="ARBA" id="ARBA00022692"/>
    </source>
</evidence>
<comment type="subunit">
    <text evidence="9">The complex comprises the extracytoplasmic solute receptor protein and the two transmembrane proteins.</text>
</comment>
<evidence type="ECO:0000313" key="13">
    <source>
        <dbReference type="Proteomes" id="UP000503336"/>
    </source>
</evidence>
<evidence type="ECO:0000256" key="2">
    <source>
        <dbReference type="ARBA" id="ARBA00022448"/>
    </source>
</evidence>
<dbReference type="PANTHER" id="PTHR35011">
    <property type="entry name" value="2,3-DIKETO-L-GULONATE TRAP TRANSPORTER SMALL PERMEASE PROTEIN YIAM"/>
    <property type="match status" value="1"/>
</dbReference>
<evidence type="ECO:0000259" key="11">
    <source>
        <dbReference type="Pfam" id="PF04290"/>
    </source>
</evidence>
<evidence type="ECO:0000256" key="10">
    <source>
        <dbReference type="SAM" id="MobiDB-lite"/>
    </source>
</evidence>
<dbReference type="KEGG" id="hdh:G5B40_11650"/>
<feature type="transmembrane region" description="Helical" evidence="9">
    <location>
        <begin position="326"/>
        <end position="350"/>
    </location>
</feature>
<evidence type="ECO:0000256" key="3">
    <source>
        <dbReference type="ARBA" id="ARBA00022475"/>
    </source>
</evidence>
<dbReference type="EMBL" id="CP049056">
    <property type="protein sequence ID" value="QIE56050.1"/>
    <property type="molecule type" value="Genomic_DNA"/>
</dbReference>
<evidence type="ECO:0000256" key="9">
    <source>
        <dbReference type="RuleBase" id="RU369079"/>
    </source>
</evidence>
<dbReference type="Proteomes" id="UP000503336">
    <property type="component" value="Chromosome"/>
</dbReference>
<keyword evidence="5 9" id="KW-0812">Transmembrane</keyword>
<feature type="domain" description="Tripartite ATP-independent periplasmic transporters DctQ component" evidence="11">
    <location>
        <begin position="265"/>
        <end position="353"/>
    </location>
</feature>
<dbReference type="PANTHER" id="PTHR35011:SF4">
    <property type="entry name" value="SLL1102 PROTEIN"/>
    <property type="match status" value="1"/>
</dbReference>
<keyword evidence="7 9" id="KW-0472">Membrane</keyword>
<keyword evidence="13" id="KW-1185">Reference proteome</keyword>
<reference evidence="12 13" key="1">
    <citation type="submission" date="2020-02" db="EMBL/GenBank/DDBJ databases">
        <title>complete genome sequence of Rhodobacteraceae bacterium.</title>
        <authorList>
            <person name="Park J."/>
            <person name="Kim Y.-S."/>
            <person name="Kim K.-H."/>
        </authorList>
    </citation>
    <scope>NUCLEOTIDE SEQUENCE [LARGE SCALE GENOMIC DNA]</scope>
    <source>
        <strain evidence="12 13">RR4-56</strain>
    </source>
</reference>
<comment type="subcellular location">
    <subcellularLocation>
        <location evidence="1 9">Cell inner membrane</location>
        <topology evidence="1 9">Multi-pass membrane protein</topology>
    </subcellularLocation>
</comment>
<sequence>MPGLSFMLPHWLYLVGLIVFPAIAMYLARRPRPAQRRYSSWLGYMILFTGGIIGLHRFYLRSLLGIVFIPVFVFILYANSAGHDARSNVSDFGNRADIAQRVIDREGPRVEAARANLPELEAAVAASEEGSFSRLSAEKKVARAKDALSTGAAKLEEARAVLAEMRPLAEKAAATRAYWNNAARYALYVLLALLAIDAILMPILVRRANAGINDEEDDTSPDPALEQVEGAESSETDARRADNFIDRLSLFCGEFVAYWCVIAVFVYYYEVIARYVFNSPTNWAHEGMYLMFGMQYLISGAYAMLTESHVRVDIFYAPMSPRRKALIDILTSVFFFIFAGTLMATSWIFAMDALAVPTGNGLLSDWARGQISTSEMLSRFDLGQFTDPAIRWGELSFNEWEVPLWPMKWAMVVGGLLLLLQGVSKIGKDIRTLVRG</sequence>
<comment type="function">
    <text evidence="9">Part of the tripartite ATP-independent periplasmic (TRAP) transport system.</text>
</comment>
<keyword evidence="6 9" id="KW-1133">Transmembrane helix</keyword>
<comment type="similarity">
    <text evidence="8 9">Belongs to the TRAP transporter small permease family.</text>
</comment>
<feature type="transmembrane region" description="Helical" evidence="9">
    <location>
        <begin position="409"/>
        <end position="427"/>
    </location>
</feature>
<organism evidence="12 13">
    <name type="scientific">Pikeienuella piscinae</name>
    <dbReference type="NCBI Taxonomy" id="2748098"/>
    <lineage>
        <taxon>Bacteria</taxon>
        <taxon>Pseudomonadati</taxon>
        <taxon>Pseudomonadota</taxon>
        <taxon>Alphaproteobacteria</taxon>
        <taxon>Rhodobacterales</taxon>
        <taxon>Paracoccaceae</taxon>
        <taxon>Pikeienuella</taxon>
    </lineage>
</organism>
<dbReference type="GO" id="GO:0022857">
    <property type="term" value="F:transmembrane transporter activity"/>
    <property type="evidence" value="ECO:0007669"/>
    <property type="project" value="UniProtKB-UniRule"/>
</dbReference>
<dbReference type="Pfam" id="PF04290">
    <property type="entry name" value="DctQ"/>
    <property type="match status" value="1"/>
</dbReference>
<evidence type="ECO:0000256" key="1">
    <source>
        <dbReference type="ARBA" id="ARBA00004429"/>
    </source>
</evidence>
<feature type="region of interest" description="Disordered" evidence="10">
    <location>
        <begin position="214"/>
        <end position="235"/>
    </location>
</feature>